<reference evidence="1 2" key="1">
    <citation type="submission" date="2024-02" db="EMBL/GenBank/DDBJ databases">
        <authorList>
            <person name="Vignale AGUSTIN F."/>
            <person name="Sosa J E."/>
            <person name="Modenutti C."/>
        </authorList>
    </citation>
    <scope>NUCLEOTIDE SEQUENCE [LARGE SCALE GENOMIC DNA]</scope>
</reference>
<dbReference type="Proteomes" id="UP001642360">
    <property type="component" value="Unassembled WGS sequence"/>
</dbReference>
<sequence>MGRIQGLFLESIIATVSDLPDLCVIAPTRTSTITSKLPEKMSTAAPVEVGTRGTVGSLLKKELEYFRRLELDRCESSIKPERQSVDMASSGGNPWPSFGFLTVSWRRKKRRGSAFLPRVCSAVEVAESYQMNGISKFSYRNLKADVKNCEI</sequence>
<dbReference type="PANTHER" id="PTHR35131:SF1">
    <property type="entry name" value="EXPRESSED PROTEIN"/>
    <property type="match status" value="1"/>
</dbReference>
<protein>
    <submittedName>
        <fullName evidence="1">Uncharacterized protein</fullName>
    </submittedName>
</protein>
<evidence type="ECO:0000313" key="2">
    <source>
        <dbReference type="Proteomes" id="UP001642360"/>
    </source>
</evidence>
<accession>A0ABC8RPD3</accession>
<organism evidence="1 2">
    <name type="scientific">Ilex paraguariensis</name>
    <name type="common">yerba mate</name>
    <dbReference type="NCBI Taxonomy" id="185542"/>
    <lineage>
        <taxon>Eukaryota</taxon>
        <taxon>Viridiplantae</taxon>
        <taxon>Streptophyta</taxon>
        <taxon>Embryophyta</taxon>
        <taxon>Tracheophyta</taxon>
        <taxon>Spermatophyta</taxon>
        <taxon>Magnoliopsida</taxon>
        <taxon>eudicotyledons</taxon>
        <taxon>Gunneridae</taxon>
        <taxon>Pentapetalae</taxon>
        <taxon>asterids</taxon>
        <taxon>campanulids</taxon>
        <taxon>Aquifoliales</taxon>
        <taxon>Aquifoliaceae</taxon>
        <taxon>Ilex</taxon>
    </lineage>
</organism>
<keyword evidence="2" id="KW-1185">Reference proteome</keyword>
<comment type="caution">
    <text evidence="1">The sequence shown here is derived from an EMBL/GenBank/DDBJ whole genome shotgun (WGS) entry which is preliminary data.</text>
</comment>
<dbReference type="PANTHER" id="PTHR35131">
    <property type="entry name" value="EXPRESSED PROTEIN"/>
    <property type="match status" value="1"/>
</dbReference>
<gene>
    <name evidence="1" type="ORF">ILEXP_LOCUS14706</name>
</gene>
<evidence type="ECO:0000313" key="1">
    <source>
        <dbReference type="EMBL" id="CAK9146836.1"/>
    </source>
</evidence>
<name>A0ABC8RPD3_9AQUA</name>
<dbReference type="AlphaFoldDB" id="A0ABC8RPD3"/>
<dbReference type="EMBL" id="CAUOFW020001614">
    <property type="protein sequence ID" value="CAK9146836.1"/>
    <property type="molecule type" value="Genomic_DNA"/>
</dbReference>
<proteinExistence type="predicted"/>